<evidence type="ECO:0000256" key="2">
    <source>
        <dbReference type="SAM" id="Phobius"/>
    </source>
</evidence>
<evidence type="ECO:0000256" key="1">
    <source>
        <dbReference type="SAM" id="MobiDB-lite"/>
    </source>
</evidence>
<keyword evidence="2" id="KW-0472">Membrane</keyword>
<dbReference type="InParanoid" id="A0A1J7I9S6"/>
<protein>
    <submittedName>
        <fullName evidence="3">Uncharacterized protein</fullName>
    </submittedName>
</protein>
<sequence length="127" mass="14103">MSGVIYNTDEEEEPAASKPLLQVSYTKKTAPIQNPRRLQTMNTEQPAPQHGMSYGHQDLERGQPITDYSNSCCHCETDGRGRYQCGFSNCNAADITCGFIGLGSLFILMFGLAYIFTHLPPKHGKEE</sequence>
<evidence type="ECO:0000313" key="4">
    <source>
        <dbReference type="Proteomes" id="UP000182658"/>
    </source>
</evidence>
<organism evidence="3 4">
    <name type="scientific">Coniochaeta ligniaria NRRL 30616</name>
    <dbReference type="NCBI Taxonomy" id="1408157"/>
    <lineage>
        <taxon>Eukaryota</taxon>
        <taxon>Fungi</taxon>
        <taxon>Dikarya</taxon>
        <taxon>Ascomycota</taxon>
        <taxon>Pezizomycotina</taxon>
        <taxon>Sordariomycetes</taxon>
        <taxon>Sordariomycetidae</taxon>
        <taxon>Coniochaetales</taxon>
        <taxon>Coniochaetaceae</taxon>
        <taxon>Coniochaeta</taxon>
    </lineage>
</organism>
<feature type="compositionally biased region" description="Polar residues" evidence="1">
    <location>
        <begin position="36"/>
        <end position="46"/>
    </location>
</feature>
<name>A0A1J7I9S6_9PEZI</name>
<proteinExistence type="predicted"/>
<reference evidence="3 4" key="1">
    <citation type="submission" date="2016-10" db="EMBL/GenBank/DDBJ databases">
        <title>Draft genome sequence of Coniochaeta ligniaria NRRL30616, a lignocellulolytic fungus for bioabatement of inhibitors in plant biomass hydrolysates.</title>
        <authorList>
            <consortium name="DOE Joint Genome Institute"/>
            <person name="Jimenez D.J."/>
            <person name="Hector R.E."/>
            <person name="Riley R."/>
            <person name="Sun H."/>
            <person name="Grigoriev I.V."/>
            <person name="Van Elsas J.D."/>
            <person name="Nichols N.N."/>
        </authorList>
    </citation>
    <scope>NUCLEOTIDE SEQUENCE [LARGE SCALE GENOMIC DNA]</scope>
    <source>
        <strain evidence="3 4">NRRL 30616</strain>
    </source>
</reference>
<keyword evidence="4" id="KW-1185">Reference proteome</keyword>
<dbReference type="AlphaFoldDB" id="A0A1J7I9S6"/>
<feature type="region of interest" description="Disordered" evidence="1">
    <location>
        <begin position="32"/>
        <end position="60"/>
    </location>
</feature>
<dbReference type="Proteomes" id="UP000182658">
    <property type="component" value="Unassembled WGS sequence"/>
</dbReference>
<keyword evidence="2" id="KW-0812">Transmembrane</keyword>
<evidence type="ECO:0000313" key="3">
    <source>
        <dbReference type="EMBL" id="OIW24431.1"/>
    </source>
</evidence>
<feature type="transmembrane region" description="Helical" evidence="2">
    <location>
        <begin position="98"/>
        <end position="117"/>
    </location>
</feature>
<gene>
    <name evidence="3" type="ORF">CONLIGDRAFT_685409</name>
</gene>
<dbReference type="EMBL" id="KV875103">
    <property type="protein sequence ID" value="OIW24431.1"/>
    <property type="molecule type" value="Genomic_DNA"/>
</dbReference>
<accession>A0A1J7I9S6</accession>
<keyword evidence="2" id="KW-1133">Transmembrane helix</keyword>